<feature type="chain" id="PRO_5003240585" evidence="2">
    <location>
        <begin position="28"/>
        <end position="188"/>
    </location>
</feature>
<organism evidence="3 4">
    <name type="scientific">Daphnia pulex</name>
    <name type="common">Water flea</name>
    <dbReference type="NCBI Taxonomy" id="6669"/>
    <lineage>
        <taxon>Eukaryota</taxon>
        <taxon>Metazoa</taxon>
        <taxon>Ecdysozoa</taxon>
        <taxon>Arthropoda</taxon>
        <taxon>Crustacea</taxon>
        <taxon>Branchiopoda</taxon>
        <taxon>Diplostraca</taxon>
        <taxon>Cladocera</taxon>
        <taxon>Anomopoda</taxon>
        <taxon>Daphniidae</taxon>
        <taxon>Daphnia</taxon>
    </lineage>
</organism>
<dbReference type="EMBL" id="GL732565">
    <property type="protein sequence ID" value="EFX77071.1"/>
    <property type="molecule type" value="Genomic_DNA"/>
</dbReference>
<dbReference type="PANTHER" id="PTHR41158:SF2">
    <property type="entry name" value="AGAP010294-PA"/>
    <property type="match status" value="1"/>
</dbReference>
<keyword evidence="2" id="KW-0732">Signal</keyword>
<dbReference type="Proteomes" id="UP000000305">
    <property type="component" value="Unassembled WGS sequence"/>
</dbReference>
<dbReference type="AlphaFoldDB" id="E9GTX2"/>
<dbReference type="InParanoid" id="E9GTX2"/>
<evidence type="ECO:0000256" key="2">
    <source>
        <dbReference type="SAM" id="SignalP"/>
    </source>
</evidence>
<name>E9GTX2_DAPPU</name>
<dbReference type="HOGENOM" id="CLU_1444361_0_0_1"/>
<feature type="non-terminal residue" evidence="3">
    <location>
        <position position="1"/>
    </location>
</feature>
<evidence type="ECO:0000313" key="3">
    <source>
        <dbReference type="EMBL" id="EFX77071.1"/>
    </source>
</evidence>
<sequence length="188" mass="20812">MTKLSTYLGFGTCVLFVLGPLGHQADADDQEMDSEYELKRMLTFVRPLMGILRSDPLVKRSTDVMETGWMSSSRAIAGRPRDDYGYGGGDYGGYGGGGGYSNYGYDTCCGHQKDYLSIISLIALGLLFLFLVQLLSTTKAGRRKKRSDDDDNDLLSLEELLSEQDVVLLDGPTWLSMVHELWEQDAAL</sequence>
<dbReference type="OrthoDB" id="10551674at2759"/>
<keyword evidence="1" id="KW-0472">Membrane</keyword>
<dbReference type="KEGG" id="dpx:DAPPUDRAFT_225832"/>
<protein>
    <submittedName>
        <fullName evidence="3">Uncharacterized protein</fullName>
    </submittedName>
</protein>
<evidence type="ECO:0000256" key="1">
    <source>
        <dbReference type="SAM" id="Phobius"/>
    </source>
</evidence>
<gene>
    <name evidence="3" type="ORF">DAPPUDRAFT_225832</name>
</gene>
<feature type="transmembrane region" description="Helical" evidence="1">
    <location>
        <begin position="115"/>
        <end position="136"/>
    </location>
</feature>
<keyword evidence="1" id="KW-1133">Transmembrane helix</keyword>
<accession>E9GTX2</accession>
<keyword evidence="1" id="KW-0812">Transmembrane</keyword>
<reference evidence="3 4" key="1">
    <citation type="journal article" date="2011" name="Science">
        <title>The ecoresponsive genome of Daphnia pulex.</title>
        <authorList>
            <person name="Colbourne J.K."/>
            <person name="Pfrender M.E."/>
            <person name="Gilbert D."/>
            <person name="Thomas W.K."/>
            <person name="Tucker A."/>
            <person name="Oakley T.H."/>
            <person name="Tokishita S."/>
            <person name="Aerts A."/>
            <person name="Arnold G.J."/>
            <person name="Basu M.K."/>
            <person name="Bauer D.J."/>
            <person name="Caceres C.E."/>
            <person name="Carmel L."/>
            <person name="Casola C."/>
            <person name="Choi J.H."/>
            <person name="Detter J.C."/>
            <person name="Dong Q."/>
            <person name="Dusheyko S."/>
            <person name="Eads B.D."/>
            <person name="Frohlich T."/>
            <person name="Geiler-Samerotte K.A."/>
            <person name="Gerlach D."/>
            <person name="Hatcher P."/>
            <person name="Jogdeo S."/>
            <person name="Krijgsveld J."/>
            <person name="Kriventseva E.V."/>
            <person name="Kultz D."/>
            <person name="Laforsch C."/>
            <person name="Lindquist E."/>
            <person name="Lopez J."/>
            <person name="Manak J.R."/>
            <person name="Muller J."/>
            <person name="Pangilinan J."/>
            <person name="Patwardhan R.P."/>
            <person name="Pitluck S."/>
            <person name="Pritham E.J."/>
            <person name="Rechtsteiner A."/>
            <person name="Rho M."/>
            <person name="Rogozin I.B."/>
            <person name="Sakarya O."/>
            <person name="Salamov A."/>
            <person name="Schaack S."/>
            <person name="Shapiro H."/>
            <person name="Shiga Y."/>
            <person name="Skalitzky C."/>
            <person name="Smith Z."/>
            <person name="Souvorov A."/>
            <person name="Sung W."/>
            <person name="Tang Z."/>
            <person name="Tsuchiya D."/>
            <person name="Tu H."/>
            <person name="Vos H."/>
            <person name="Wang M."/>
            <person name="Wolf Y.I."/>
            <person name="Yamagata H."/>
            <person name="Yamada T."/>
            <person name="Ye Y."/>
            <person name="Shaw J.R."/>
            <person name="Andrews J."/>
            <person name="Crease T.J."/>
            <person name="Tang H."/>
            <person name="Lucas S.M."/>
            <person name="Robertson H.M."/>
            <person name="Bork P."/>
            <person name="Koonin E.V."/>
            <person name="Zdobnov E.M."/>
            <person name="Grigoriev I.V."/>
            <person name="Lynch M."/>
            <person name="Boore J.L."/>
        </authorList>
    </citation>
    <scope>NUCLEOTIDE SEQUENCE [LARGE SCALE GENOMIC DNA]</scope>
</reference>
<feature type="signal peptide" evidence="2">
    <location>
        <begin position="1"/>
        <end position="27"/>
    </location>
</feature>
<keyword evidence="4" id="KW-1185">Reference proteome</keyword>
<evidence type="ECO:0000313" key="4">
    <source>
        <dbReference type="Proteomes" id="UP000000305"/>
    </source>
</evidence>
<proteinExistence type="predicted"/>
<dbReference type="PANTHER" id="PTHR41158">
    <property type="entry name" value="AGAP010294-PA"/>
    <property type="match status" value="1"/>
</dbReference>